<keyword evidence="1" id="KW-1133">Transmembrane helix</keyword>
<dbReference type="EMBL" id="JAHRIM010080246">
    <property type="protein sequence ID" value="MEQ2274653.1"/>
    <property type="molecule type" value="Genomic_DNA"/>
</dbReference>
<comment type="caution">
    <text evidence="2">The sequence shown here is derived from an EMBL/GenBank/DDBJ whole genome shotgun (WGS) entry which is preliminary data.</text>
</comment>
<keyword evidence="1" id="KW-0812">Transmembrane</keyword>
<feature type="transmembrane region" description="Helical" evidence="1">
    <location>
        <begin position="80"/>
        <end position="102"/>
    </location>
</feature>
<evidence type="ECO:0000256" key="1">
    <source>
        <dbReference type="SAM" id="Phobius"/>
    </source>
</evidence>
<keyword evidence="3" id="KW-1185">Reference proteome</keyword>
<proteinExistence type="predicted"/>
<dbReference type="Proteomes" id="UP001444071">
    <property type="component" value="Unassembled WGS sequence"/>
</dbReference>
<evidence type="ECO:0000313" key="2">
    <source>
        <dbReference type="EMBL" id="MEQ2274653.1"/>
    </source>
</evidence>
<sequence>MSAIMLIPLNRRKRRRDRNTVGMEGNDLFCTLLFCFNALHPFEFLIRCSFSNYSMLPTYCAVFTPCRSTRRSPASRFPPYLFSVSLSVCLSLSLSLSLSLFLSPVR</sequence>
<evidence type="ECO:0000313" key="3">
    <source>
        <dbReference type="Proteomes" id="UP001444071"/>
    </source>
</evidence>
<organism evidence="2 3">
    <name type="scientific">Xenotaenia resolanae</name>
    <dbReference type="NCBI Taxonomy" id="208358"/>
    <lineage>
        <taxon>Eukaryota</taxon>
        <taxon>Metazoa</taxon>
        <taxon>Chordata</taxon>
        <taxon>Craniata</taxon>
        <taxon>Vertebrata</taxon>
        <taxon>Euteleostomi</taxon>
        <taxon>Actinopterygii</taxon>
        <taxon>Neopterygii</taxon>
        <taxon>Teleostei</taxon>
        <taxon>Neoteleostei</taxon>
        <taxon>Acanthomorphata</taxon>
        <taxon>Ovalentaria</taxon>
        <taxon>Atherinomorphae</taxon>
        <taxon>Cyprinodontiformes</taxon>
        <taxon>Goodeidae</taxon>
        <taxon>Xenotaenia</taxon>
    </lineage>
</organism>
<protein>
    <recommendedName>
        <fullName evidence="4">Transmembrane protein</fullName>
    </recommendedName>
</protein>
<keyword evidence="1" id="KW-0472">Membrane</keyword>
<reference evidence="2 3" key="1">
    <citation type="submission" date="2021-06" db="EMBL/GenBank/DDBJ databases">
        <authorList>
            <person name="Palmer J.M."/>
        </authorList>
    </citation>
    <scope>NUCLEOTIDE SEQUENCE [LARGE SCALE GENOMIC DNA]</scope>
    <source>
        <strain evidence="2 3">XR_2019</strain>
        <tissue evidence="2">Muscle</tissue>
    </source>
</reference>
<gene>
    <name evidence="2" type="ORF">XENORESO_004349</name>
</gene>
<accession>A0ABV0WYE2</accession>
<evidence type="ECO:0008006" key="4">
    <source>
        <dbReference type="Google" id="ProtNLM"/>
    </source>
</evidence>
<name>A0ABV0WYE2_9TELE</name>